<comment type="caution">
    <text evidence="1">The sequence shown here is derived from an EMBL/GenBank/DDBJ whole genome shotgun (WGS) entry which is preliminary data.</text>
</comment>
<dbReference type="Proteomes" id="UP000697998">
    <property type="component" value="Unassembled WGS sequence"/>
</dbReference>
<protein>
    <submittedName>
        <fullName evidence="1">Uncharacterized protein</fullName>
    </submittedName>
</protein>
<dbReference type="EMBL" id="JADJMH010000020">
    <property type="protein sequence ID" value="MBK7676555.1"/>
    <property type="molecule type" value="Genomic_DNA"/>
</dbReference>
<reference evidence="1 2" key="1">
    <citation type="submission" date="2020-10" db="EMBL/GenBank/DDBJ databases">
        <title>Connecting structure to function with the recovery of over 1000 high-quality activated sludge metagenome-assembled genomes encoding full-length rRNA genes using long-read sequencing.</title>
        <authorList>
            <person name="Singleton C.M."/>
            <person name="Petriglieri F."/>
            <person name="Kristensen J.M."/>
            <person name="Kirkegaard R.H."/>
            <person name="Michaelsen T.Y."/>
            <person name="Andersen M.H."/>
            <person name="Karst S.M."/>
            <person name="Dueholm M.S."/>
            <person name="Nielsen P.H."/>
            <person name="Albertsen M."/>
        </authorList>
    </citation>
    <scope>NUCLEOTIDE SEQUENCE [LARGE SCALE GENOMIC DNA]</scope>
    <source>
        <strain evidence="1">EsbW_18-Q3-R4-48_BATAC.285</strain>
    </source>
</reference>
<accession>A0A935Q030</accession>
<name>A0A935Q030_9PROT</name>
<gene>
    <name evidence="1" type="ORF">IPJ27_18325</name>
</gene>
<proteinExistence type="predicted"/>
<evidence type="ECO:0000313" key="2">
    <source>
        <dbReference type="Proteomes" id="UP000697998"/>
    </source>
</evidence>
<sequence>MSQVVDPDLLVPRTCTTHNEQTGERKSQPLEDFRAVPAYVLLGDPGAGKTKSFEREAAATGGHFLRARSFATIESGPQLAGKTLFIDGLDEMRAAGGDGRTPLYQVRQHLDRLGRPAFRLSCREADWYGDSDRAALLEVAPEGSLAVLHLDPLSDADIALLLARKFGRTDPADFVRQAERHGLAELLRNPQTLTLLARAVGESWPDGRRETYELACRQLVRELNAERRATTRASAPTDDARLDAAGFLCAVQLLAGIAGFALDVDAVDAQHSLWRELAASCDIPLLDALASGLFQRDDREQQRIPVHRSIAEYLGARHLAVLIDRRGLPLGRVVALMAGEDGGIVPDLRGVAAWLSVHCRGARAELVERDPLGVVLYGDVRDFPVDDKRRVLAALKAEAERYPHFRFQDWTAAPFGALATPDMVPVFLKLLADPSRSEADIALLECALDALRYGPRLAEIAAPKELLRFDALLDGVARNANHPSRIRHSALKILLRDRPRHAARLVAIARSVQAGMVEDNDDELLGCLLTELFPEFIRPAELFDFLHQEKQDRLIGVYRMFWGHHLPESAQAETLPELLDQLAQRSPAWRKSLDDLQVERMAGGLLVRALEAHGDTIDDTRLYDWLGAGLDEHGSPRIDDEHQERVAAWLAARPERYKATLLAGAVRCIDKESVRSCLFHCASRLYGAEPPTDIVPWYLERAAAATHGELQHFYFWQAALRLIGQGGQGFLTLDALDYLAPWIAAHPKFQDYLRPLVSCDIDDWRREDAARKRERDKDREQRQEGWRRHFHEHLAAIRAGSAHPGILHELAQVYLQRFLDIEGETQRERLADFLGGDEELIEAAYVGFRRSLDRDDLPSVTEIIDLEANGRMHFIRQPCLVGIEELYASDPDAAMQLDDAVLRKLLAFRLTWGTEKDSAWFAALVKARPVLVAEALVAYTLPLLRKGHEHLHGIWQLAHHDDFAAVACAALPELLKGFPLRAKNQLLANVLDPLLKGALRHLDRPTLAAIVSARLAQGSMGAAQRVYWLACGLMIAPHVYGASLAAHIGKSKTLAAHLGAFLGNRETRPRGSDNLPESTLALLIELLAPGSPPERPLGAHWVSPAMQTAEDVGAFIDALGGNPSEVARQELERLLSMLELEPWHNRLRHAAQTQRIARRKACFQQLEVAEVCRTLANREPANADDLAALADSHLRDLARKIRHGSTNDYRQYWSLDESNKKPLRPKPENDCRDALLSDLTERLGRLSVDAIKEGYYAEDKRADIRVSFGGEQGLNVPIEIKKDSHSDLWRSIHEQLIERYTRDPGADGFGIYLVFWFGGKDMPLPQEGKKPRSAAELEERLRQTLSVEESRRVRVCVIDCALR</sequence>
<organism evidence="1 2">
    <name type="scientific">Candidatus Accumulibacter proximus</name>
    <dbReference type="NCBI Taxonomy" id="2954385"/>
    <lineage>
        <taxon>Bacteria</taxon>
        <taxon>Pseudomonadati</taxon>
        <taxon>Pseudomonadota</taxon>
        <taxon>Betaproteobacteria</taxon>
        <taxon>Candidatus Accumulibacter</taxon>
    </lineage>
</organism>
<evidence type="ECO:0000313" key="1">
    <source>
        <dbReference type="EMBL" id="MBK7676555.1"/>
    </source>
</evidence>